<dbReference type="EMBL" id="RCCJ01000001">
    <property type="protein sequence ID" value="RLJ70227.1"/>
    <property type="molecule type" value="Genomic_DNA"/>
</dbReference>
<evidence type="ECO:0000313" key="2">
    <source>
        <dbReference type="Proteomes" id="UP000267841"/>
    </source>
</evidence>
<accession>A0A497XMR8</accession>
<name>A0A497XMR8_9AQUI</name>
<dbReference type="RefSeq" id="WP_121009496.1">
    <property type="nucleotide sequence ID" value="NZ_RCCJ01000001.1"/>
</dbReference>
<dbReference type="Proteomes" id="UP000267841">
    <property type="component" value="Unassembled WGS sequence"/>
</dbReference>
<keyword evidence="2" id="KW-1185">Reference proteome</keyword>
<sequence>MKGVYIGCSGFSYKDWRGTFYPSGISQSDLIRYYEKFFEVLEINYTFYSMPHTYTLESFLKKTRRLRFSIKVNSVFTHVRSYTDNELRKFKEGIKPIAESQRFIALLFQFPQNFTYSPESMVYLKRLSEDFVGYDRAIELRSRSFNRAEVFEELESLGFNLVNVDAPKIKGLLVGPWKSVGNFNYVRLHGRNKDKWFKGEESYERYDYLYSEEELLELKDKIEKLRQGKDTYIFFNNHYRGKGALNALQLKGLFSEAVEIPKGLVAAFSKRLWE</sequence>
<evidence type="ECO:0000313" key="1">
    <source>
        <dbReference type="EMBL" id="RLJ70227.1"/>
    </source>
</evidence>
<protein>
    <submittedName>
        <fullName evidence="1">Uncharacterized protein YecE (DUF72 family)</fullName>
    </submittedName>
</protein>
<proteinExistence type="predicted"/>
<dbReference type="PANTHER" id="PTHR30348">
    <property type="entry name" value="UNCHARACTERIZED PROTEIN YECE"/>
    <property type="match status" value="1"/>
</dbReference>
<dbReference type="PANTHER" id="PTHR30348:SF13">
    <property type="entry name" value="UPF0759 PROTEIN YUNF"/>
    <property type="match status" value="1"/>
</dbReference>
<dbReference type="Pfam" id="PF01904">
    <property type="entry name" value="DUF72"/>
    <property type="match status" value="1"/>
</dbReference>
<dbReference type="SUPFAM" id="SSF117396">
    <property type="entry name" value="TM1631-like"/>
    <property type="match status" value="1"/>
</dbReference>
<dbReference type="Gene3D" id="3.20.20.410">
    <property type="entry name" value="Protein of unknown function UPF0759"/>
    <property type="match status" value="1"/>
</dbReference>
<gene>
    <name evidence="1" type="ORF">BCF55_0493</name>
</gene>
<comment type="caution">
    <text evidence="1">The sequence shown here is derived from an EMBL/GenBank/DDBJ whole genome shotgun (WGS) entry which is preliminary data.</text>
</comment>
<dbReference type="OrthoDB" id="9780310at2"/>
<organism evidence="1 2">
    <name type="scientific">Hydrogenivirga caldilitoris</name>
    <dbReference type="NCBI Taxonomy" id="246264"/>
    <lineage>
        <taxon>Bacteria</taxon>
        <taxon>Pseudomonadati</taxon>
        <taxon>Aquificota</taxon>
        <taxon>Aquificia</taxon>
        <taxon>Aquificales</taxon>
        <taxon>Aquificaceae</taxon>
        <taxon>Hydrogenivirga</taxon>
    </lineage>
</organism>
<dbReference type="InterPro" id="IPR036520">
    <property type="entry name" value="UPF0759_sf"/>
</dbReference>
<reference evidence="1 2" key="1">
    <citation type="submission" date="2018-10" db="EMBL/GenBank/DDBJ databases">
        <title>Genomic Encyclopedia of Archaeal and Bacterial Type Strains, Phase II (KMG-II): from individual species to whole genera.</title>
        <authorList>
            <person name="Goeker M."/>
        </authorList>
    </citation>
    <scope>NUCLEOTIDE SEQUENCE [LARGE SCALE GENOMIC DNA]</scope>
    <source>
        <strain evidence="1 2">DSM 16510</strain>
    </source>
</reference>
<dbReference type="InterPro" id="IPR002763">
    <property type="entry name" value="DUF72"/>
</dbReference>
<dbReference type="AlphaFoldDB" id="A0A497XMR8"/>